<name>A0ACD0NZA6_9BASI</name>
<sequence length="620" mass="69263">MSNPNQEQDGQHHHHHHPPPSFPSSSSSSSSSLPDPNLPPPSLQPEEKGFTAADLIDRQTKLEARASQAIPFKFDTCTYSMGYIRQPVYACKTCGGGGVCAGCSVSCHSDHQLVELFNKRNFRCDCGTPNLYKGKSSSLACPSSSSAQPNGSVTITEQLEFPENAPPCSLRKPGYDPQNEGNRYGQNFQGSFCYCERGKSYDPEKEEETMFQCLVCEEWLHESCTSLRPKQDRGVPAEVGEGVRDGDGDDEGPPPLVDHECFDLMICDVCVRRDGNQLLRRYAGCRGWIVLLPEEEEDEKSKGKRPQASRDELESFTVMLGETLPTLTRTDPECKEGGRERSRIWRVFGLQIQDENALSTIPEVSEPQSRNSVRLEVEDSERPDGEEGEDGGRTKSGSDLKRGTLNPNENEEEEAEGGRANKRMKTKQESEVQGESDTNESADPTTEGICRLPRTLAEIDSAPTSRPSPWSPSEDQSTDESSKSKQRLDIFLSEDFRKRICKCQACVKLWKDSNLDHVLEAEETYTPPEDPEASSHQDEDQDEDAASVTSSSSTYDLGMAALSKLPREKMLNSLEAYNKFRDALWDHLRPFAQSGKVVDEEAVREFFKNRMERKEARDGR</sequence>
<dbReference type="EMBL" id="KZ819867">
    <property type="protein sequence ID" value="PWN51149.1"/>
    <property type="molecule type" value="Genomic_DNA"/>
</dbReference>
<keyword evidence="2" id="KW-1185">Reference proteome</keyword>
<dbReference type="Proteomes" id="UP000245626">
    <property type="component" value="Unassembled WGS sequence"/>
</dbReference>
<evidence type="ECO:0000313" key="1">
    <source>
        <dbReference type="EMBL" id="PWN51149.1"/>
    </source>
</evidence>
<accession>A0ACD0NZA6</accession>
<gene>
    <name evidence="1" type="ORF">IE53DRAFT_386507</name>
</gene>
<proteinExistence type="predicted"/>
<reference evidence="1 2" key="1">
    <citation type="journal article" date="2018" name="Mol. Biol. Evol.">
        <title>Broad Genomic Sampling Reveals a Smut Pathogenic Ancestry of the Fungal Clade Ustilaginomycotina.</title>
        <authorList>
            <person name="Kijpornyongpan T."/>
            <person name="Mondo S.J."/>
            <person name="Barry K."/>
            <person name="Sandor L."/>
            <person name="Lee J."/>
            <person name="Lipzen A."/>
            <person name="Pangilinan J."/>
            <person name="LaButti K."/>
            <person name="Hainaut M."/>
            <person name="Henrissat B."/>
            <person name="Grigoriev I.V."/>
            <person name="Spatafora J.W."/>
            <person name="Aime M.C."/>
        </authorList>
    </citation>
    <scope>NUCLEOTIDE SEQUENCE [LARGE SCALE GENOMIC DNA]</scope>
    <source>
        <strain evidence="1 2">SA 807</strain>
    </source>
</reference>
<evidence type="ECO:0000313" key="2">
    <source>
        <dbReference type="Proteomes" id="UP000245626"/>
    </source>
</evidence>
<organism evidence="1 2">
    <name type="scientific">Violaceomyces palustris</name>
    <dbReference type="NCBI Taxonomy" id="1673888"/>
    <lineage>
        <taxon>Eukaryota</taxon>
        <taxon>Fungi</taxon>
        <taxon>Dikarya</taxon>
        <taxon>Basidiomycota</taxon>
        <taxon>Ustilaginomycotina</taxon>
        <taxon>Ustilaginomycetes</taxon>
        <taxon>Violaceomycetales</taxon>
        <taxon>Violaceomycetaceae</taxon>
        <taxon>Violaceomyces</taxon>
    </lineage>
</organism>
<protein>
    <submittedName>
        <fullName evidence="1">Zf-UBR-domain-containing protein</fullName>
    </submittedName>
</protein>